<sequence length="123" mass="13298">MAKLLIVEDDESVRTLAARALERAGHIIDIAADGAQGLAQIRAARGGYDLVVSDIRMPEMDGIEMAKAAASLFPAMKILLMTGYADQRERAEELNGIIVDVVQKPFTLAEIRARVDQALACFA</sequence>
<dbReference type="Proteomes" id="UP001549204">
    <property type="component" value="Unassembled WGS sequence"/>
</dbReference>
<dbReference type="InterPro" id="IPR011006">
    <property type="entry name" value="CheY-like_superfamily"/>
</dbReference>
<evidence type="ECO:0000256" key="1">
    <source>
        <dbReference type="ARBA" id="ARBA00022553"/>
    </source>
</evidence>
<dbReference type="EMBL" id="JBEPMC010000015">
    <property type="protein sequence ID" value="MET3583096.1"/>
    <property type="molecule type" value="Genomic_DNA"/>
</dbReference>
<dbReference type="InterPro" id="IPR050595">
    <property type="entry name" value="Bact_response_regulator"/>
</dbReference>
<feature type="modified residue" description="4-aspartylphosphate" evidence="2">
    <location>
        <position position="54"/>
    </location>
</feature>
<evidence type="ECO:0000256" key="2">
    <source>
        <dbReference type="PROSITE-ProRule" id="PRU00169"/>
    </source>
</evidence>
<keyword evidence="4" id="KW-0238">DNA-binding</keyword>
<dbReference type="Pfam" id="PF00072">
    <property type="entry name" value="Response_reg"/>
    <property type="match status" value="1"/>
</dbReference>
<gene>
    <name evidence="4" type="ORF">ABID19_006158</name>
</gene>
<evidence type="ECO:0000313" key="5">
    <source>
        <dbReference type="Proteomes" id="UP001549204"/>
    </source>
</evidence>
<name>A0ABV2GXS6_9HYPH</name>
<reference evidence="4 5" key="1">
    <citation type="submission" date="2024-06" db="EMBL/GenBank/DDBJ databases">
        <title>Genomic Encyclopedia of Type Strains, Phase IV (KMG-IV): sequencing the most valuable type-strain genomes for metagenomic binning, comparative biology and taxonomic classification.</title>
        <authorList>
            <person name="Goeker M."/>
        </authorList>
    </citation>
    <scope>NUCLEOTIDE SEQUENCE [LARGE SCALE GENOMIC DNA]</scope>
    <source>
        <strain evidence="4 5">DSM 100022</strain>
    </source>
</reference>
<dbReference type="GO" id="GO:0003677">
    <property type="term" value="F:DNA binding"/>
    <property type="evidence" value="ECO:0007669"/>
    <property type="project" value="UniProtKB-KW"/>
</dbReference>
<dbReference type="RefSeq" id="WP_354494263.1">
    <property type="nucleotide sequence ID" value="NZ_JBEPMC010000015.1"/>
</dbReference>
<dbReference type="SMART" id="SM00448">
    <property type="entry name" value="REC"/>
    <property type="match status" value="1"/>
</dbReference>
<feature type="domain" description="Response regulatory" evidence="3">
    <location>
        <begin position="3"/>
        <end position="119"/>
    </location>
</feature>
<protein>
    <submittedName>
        <fullName evidence="4">DNA-binding NtrC family response regulator</fullName>
    </submittedName>
</protein>
<dbReference type="SUPFAM" id="SSF52172">
    <property type="entry name" value="CheY-like"/>
    <property type="match status" value="1"/>
</dbReference>
<keyword evidence="5" id="KW-1185">Reference proteome</keyword>
<dbReference type="PANTHER" id="PTHR44591">
    <property type="entry name" value="STRESS RESPONSE REGULATOR PROTEIN 1"/>
    <property type="match status" value="1"/>
</dbReference>
<evidence type="ECO:0000313" key="4">
    <source>
        <dbReference type="EMBL" id="MET3583096.1"/>
    </source>
</evidence>
<evidence type="ECO:0000259" key="3">
    <source>
        <dbReference type="PROSITE" id="PS50110"/>
    </source>
</evidence>
<accession>A0ABV2GXS6</accession>
<dbReference type="Gene3D" id="3.40.50.2300">
    <property type="match status" value="1"/>
</dbReference>
<proteinExistence type="predicted"/>
<keyword evidence="1 2" id="KW-0597">Phosphoprotein</keyword>
<dbReference type="CDD" id="cd00156">
    <property type="entry name" value="REC"/>
    <property type="match status" value="1"/>
</dbReference>
<dbReference type="PANTHER" id="PTHR44591:SF21">
    <property type="entry name" value="TWO-COMPONENT RESPONSE REGULATOR"/>
    <property type="match status" value="1"/>
</dbReference>
<dbReference type="PROSITE" id="PS50110">
    <property type="entry name" value="RESPONSE_REGULATORY"/>
    <property type="match status" value="1"/>
</dbReference>
<comment type="caution">
    <text evidence="4">The sequence shown here is derived from an EMBL/GenBank/DDBJ whole genome shotgun (WGS) entry which is preliminary data.</text>
</comment>
<dbReference type="InterPro" id="IPR001789">
    <property type="entry name" value="Sig_transdc_resp-reg_receiver"/>
</dbReference>
<organism evidence="4 5">
    <name type="scientific">Mesorhizobium robiniae</name>
    <dbReference type="NCBI Taxonomy" id="559315"/>
    <lineage>
        <taxon>Bacteria</taxon>
        <taxon>Pseudomonadati</taxon>
        <taxon>Pseudomonadota</taxon>
        <taxon>Alphaproteobacteria</taxon>
        <taxon>Hyphomicrobiales</taxon>
        <taxon>Phyllobacteriaceae</taxon>
        <taxon>Mesorhizobium</taxon>
    </lineage>
</organism>